<dbReference type="Gene3D" id="3.30.9.10">
    <property type="entry name" value="D-Amino Acid Oxidase, subunit A, domain 2"/>
    <property type="match status" value="1"/>
</dbReference>
<protein>
    <submittedName>
        <fullName evidence="7">Fad dependent oxidoreductase</fullName>
    </submittedName>
</protein>
<keyword evidence="4" id="KW-0560">Oxidoreductase</keyword>
<comment type="cofactor">
    <cofactor evidence="1">
        <name>FAD</name>
        <dbReference type="ChEBI" id="CHEBI:57692"/>
    </cofactor>
</comment>
<name>A0A4U8YR22_9BACT</name>
<dbReference type="Pfam" id="PF01266">
    <property type="entry name" value="DAO"/>
    <property type="match status" value="1"/>
</dbReference>
<evidence type="ECO:0000256" key="5">
    <source>
        <dbReference type="ARBA" id="ARBA00037941"/>
    </source>
</evidence>
<keyword evidence="3" id="KW-0274">FAD</keyword>
<dbReference type="EMBL" id="CAADHO010000002">
    <property type="protein sequence ID" value="VFQ43693.1"/>
    <property type="molecule type" value="Genomic_DNA"/>
</dbReference>
<dbReference type="InterPro" id="IPR036188">
    <property type="entry name" value="FAD/NAD-bd_sf"/>
</dbReference>
<sequence length="368" mass="39402">MDFDVTVVGAGVVGLAVAEALSKAVGRVLVIDKEEGFGRGVSSRNSEVIHAGIYYPQGSLKARLCVSGRELLYGFCERHRVPHRRCGKLIVATCNDELAELDRLEANARACGVLDLERLTGAQVRAMEPAVRAEAALYSPSTGIVSAHGLMRKLFARAKKAGTLFSFETEAVAVEAEASGSRLTVRYRDGRQEAVTTRLFINAAGLFSDRVAGLTGLSSETAALHWWKGEYAALDLPRGHLTTLVYPVPEPANQGLGTHATLGLDGTVRLGPNALYLPDKAEDYRVDPSHLADFHRAASRYLKGIAPAMLRPDMAGIRPKRQKPGDPVADFLIHSDPLKGHVHLIGIESPGLTASLALAREVCALIGG</sequence>
<dbReference type="PANTHER" id="PTHR43104">
    <property type="entry name" value="L-2-HYDROXYGLUTARATE DEHYDROGENASE, MITOCHONDRIAL"/>
    <property type="match status" value="1"/>
</dbReference>
<evidence type="ECO:0000256" key="2">
    <source>
        <dbReference type="ARBA" id="ARBA00022630"/>
    </source>
</evidence>
<dbReference type="PANTHER" id="PTHR43104:SF4">
    <property type="entry name" value="L-2-HYDROXYGLUTARATE DEHYDROGENASE, MITOCHONDRIAL"/>
    <property type="match status" value="1"/>
</dbReference>
<dbReference type="InterPro" id="IPR006076">
    <property type="entry name" value="FAD-dep_OxRdtase"/>
</dbReference>
<evidence type="ECO:0000256" key="1">
    <source>
        <dbReference type="ARBA" id="ARBA00001974"/>
    </source>
</evidence>
<dbReference type="Proteomes" id="UP000507962">
    <property type="component" value="Unassembled WGS sequence"/>
</dbReference>
<dbReference type="AlphaFoldDB" id="A0A4U8YR22"/>
<keyword evidence="2" id="KW-0285">Flavoprotein</keyword>
<evidence type="ECO:0000313" key="7">
    <source>
        <dbReference type="EMBL" id="VFQ43693.1"/>
    </source>
</evidence>
<dbReference type="Gene3D" id="3.50.50.60">
    <property type="entry name" value="FAD/NAD(P)-binding domain"/>
    <property type="match status" value="1"/>
</dbReference>
<feature type="domain" description="FAD dependent oxidoreductase" evidence="6">
    <location>
        <begin position="4"/>
        <end position="364"/>
    </location>
</feature>
<reference evidence="7 8" key="1">
    <citation type="submission" date="2019-03" db="EMBL/GenBank/DDBJ databases">
        <authorList>
            <person name="Nijsse B."/>
        </authorList>
    </citation>
    <scope>NUCLEOTIDE SEQUENCE [LARGE SCALE GENOMIC DNA]</scope>
    <source>
        <strain evidence="7">Desulfoluna butyratoxydans MSL71</strain>
    </source>
</reference>
<organism evidence="7 8">
    <name type="scientific">Desulfoluna butyratoxydans</name>
    <dbReference type="NCBI Taxonomy" id="231438"/>
    <lineage>
        <taxon>Bacteria</taxon>
        <taxon>Pseudomonadati</taxon>
        <taxon>Thermodesulfobacteriota</taxon>
        <taxon>Desulfobacteria</taxon>
        <taxon>Desulfobacterales</taxon>
        <taxon>Desulfolunaceae</taxon>
        <taxon>Desulfoluna</taxon>
    </lineage>
</organism>
<evidence type="ECO:0000313" key="8">
    <source>
        <dbReference type="Proteomes" id="UP000507962"/>
    </source>
</evidence>
<dbReference type="SUPFAM" id="SSF51905">
    <property type="entry name" value="FAD/NAD(P)-binding domain"/>
    <property type="match status" value="1"/>
</dbReference>
<keyword evidence="8" id="KW-1185">Reference proteome</keyword>
<evidence type="ECO:0000256" key="3">
    <source>
        <dbReference type="ARBA" id="ARBA00022827"/>
    </source>
</evidence>
<accession>A0A4U8YR22</accession>
<evidence type="ECO:0000259" key="6">
    <source>
        <dbReference type="Pfam" id="PF01266"/>
    </source>
</evidence>
<gene>
    <name evidence="7" type="ORF">MSL71_13320</name>
</gene>
<evidence type="ECO:0000256" key="4">
    <source>
        <dbReference type="ARBA" id="ARBA00023002"/>
    </source>
</evidence>
<dbReference type="RefSeq" id="WP_180138034.1">
    <property type="nucleotide sequence ID" value="NZ_CAADHO010000002.1"/>
</dbReference>
<proteinExistence type="inferred from homology"/>
<comment type="similarity">
    <text evidence="5">Belongs to the L2HGDH family.</text>
</comment>
<dbReference type="GO" id="GO:0047545">
    <property type="term" value="F:(S)-2-hydroxyglutarate dehydrogenase activity"/>
    <property type="evidence" value="ECO:0007669"/>
    <property type="project" value="TreeGrafter"/>
</dbReference>